<organism evidence="2 3">
    <name type="scientific">Bacteroides graminisolvens</name>
    <dbReference type="NCBI Taxonomy" id="477666"/>
    <lineage>
        <taxon>Bacteria</taxon>
        <taxon>Pseudomonadati</taxon>
        <taxon>Bacteroidota</taxon>
        <taxon>Bacteroidia</taxon>
        <taxon>Bacteroidales</taxon>
        <taxon>Bacteroidaceae</taxon>
        <taxon>Bacteroides</taxon>
    </lineage>
</organism>
<feature type="domain" description="Rhamnogalacturonase A/B/Epimerase-like pectate lyase" evidence="1">
    <location>
        <begin position="36"/>
        <end position="89"/>
    </location>
</feature>
<gene>
    <name evidence="2" type="ORF">DHW31_03045</name>
</gene>
<dbReference type="AlphaFoldDB" id="A0A3D2SE24"/>
<dbReference type="InterPro" id="IPR011050">
    <property type="entry name" value="Pectin_lyase_fold/virulence"/>
</dbReference>
<evidence type="ECO:0000313" key="2">
    <source>
        <dbReference type="EMBL" id="HCK23750.1"/>
    </source>
</evidence>
<evidence type="ECO:0000313" key="3">
    <source>
        <dbReference type="Proteomes" id="UP000263098"/>
    </source>
</evidence>
<proteinExistence type="predicted"/>
<comment type="caution">
    <text evidence="2">The sequence shown here is derived from an EMBL/GenBank/DDBJ whole genome shotgun (WGS) entry which is preliminary data.</text>
</comment>
<reference evidence="2 3" key="1">
    <citation type="journal article" date="2018" name="Nat. Biotechnol.">
        <title>A standardized bacterial taxonomy based on genome phylogeny substantially revises the tree of life.</title>
        <authorList>
            <person name="Parks D.H."/>
            <person name="Chuvochina M."/>
            <person name="Waite D.W."/>
            <person name="Rinke C."/>
            <person name="Skarshewski A."/>
            <person name="Chaumeil P.A."/>
            <person name="Hugenholtz P."/>
        </authorList>
    </citation>
    <scope>NUCLEOTIDE SEQUENCE [LARGE SCALE GENOMIC DNA]</scope>
    <source>
        <strain evidence="2">UBA9667</strain>
    </source>
</reference>
<dbReference type="InterPro" id="IPR024535">
    <property type="entry name" value="RHGA/B-epi-like_pectate_lyase"/>
</dbReference>
<dbReference type="Pfam" id="PF12708">
    <property type="entry name" value="Pect-lyase_RHGA_epim"/>
    <property type="match status" value="1"/>
</dbReference>
<name>A0A3D2SE24_9BACE</name>
<accession>A0A3D2SE24</accession>
<dbReference type="InterPro" id="IPR012334">
    <property type="entry name" value="Pectin_lyas_fold"/>
</dbReference>
<dbReference type="EMBL" id="DPVG01000110">
    <property type="protein sequence ID" value="HCK23750.1"/>
    <property type="molecule type" value="Genomic_DNA"/>
</dbReference>
<protein>
    <recommendedName>
        <fullName evidence="1">Rhamnogalacturonase A/B/Epimerase-like pectate lyase domain-containing protein</fullName>
    </recommendedName>
</protein>
<evidence type="ECO:0000259" key="1">
    <source>
        <dbReference type="Pfam" id="PF12708"/>
    </source>
</evidence>
<sequence>MKNYIFLLLLACLSSCTNEYYTEDITENKGGHEYIITKYGAIGDGENDCSTIINKLIEDLPPSGGVIVIPEGDFVLDSPIIVNKSFVTIRGLNTGMRSNIDVVDIHKLLGPGGGSKLILRRANTAILIPIMPNLGGLKNRISGVEIKDLMISGGASNNGIGIDVKYDNDRCRISNLIGINLNYGIRVKSADAMMIQDSWICEVQNSIEMTDGIQNMISNCQLGAQPSGITCKLVNQTNFLFTNNHIYPDGSNNLVLDNCEKINVTNNNFKSYYVGMLDINGNHNLVNGNIFWLADIFKNQLMGYNEDYGVIRVAGNFNMLSSNIVVCNWNNLSIDPVTVYSLAGKGNSFANLLIENQNSTRVFLVNESAKIYNCVPVDKIKIERDENVNLE</sequence>
<dbReference type="Proteomes" id="UP000263098">
    <property type="component" value="Unassembled WGS sequence"/>
</dbReference>
<dbReference type="Gene3D" id="2.160.20.10">
    <property type="entry name" value="Single-stranded right-handed beta-helix, Pectin lyase-like"/>
    <property type="match status" value="1"/>
</dbReference>
<dbReference type="SUPFAM" id="SSF51126">
    <property type="entry name" value="Pectin lyase-like"/>
    <property type="match status" value="1"/>
</dbReference>